<accession>A0A9W7ZX89</accession>
<dbReference type="InterPro" id="IPR006818">
    <property type="entry name" value="ASF1-like"/>
</dbReference>
<dbReference type="EMBL" id="JANBPU010000043">
    <property type="protein sequence ID" value="KAJ1918527.1"/>
    <property type="molecule type" value="Genomic_DNA"/>
</dbReference>
<dbReference type="InterPro" id="IPR036747">
    <property type="entry name" value="ASF1-like_sf"/>
</dbReference>
<comment type="similarity">
    <text evidence="2 7">Belongs to the ASF1 family.</text>
</comment>
<dbReference type="Proteomes" id="UP001150538">
    <property type="component" value="Unassembled WGS sequence"/>
</dbReference>
<evidence type="ECO:0000256" key="6">
    <source>
        <dbReference type="ARBA" id="ARBA00023242"/>
    </source>
</evidence>
<dbReference type="FunFam" id="2.60.40.1490:FF:000001">
    <property type="entry name" value="Histone chaperone ASF1"/>
    <property type="match status" value="1"/>
</dbReference>
<feature type="region of interest" description="Disordered" evidence="8">
    <location>
        <begin position="150"/>
        <end position="278"/>
    </location>
</feature>
<reference evidence="9" key="1">
    <citation type="submission" date="2022-07" db="EMBL/GenBank/DDBJ databases">
        <title>Phylogenomic reconstructions and comparative analyses of Kickxellomycotina fungi.</title>
        <authorList>
            <person name="Reynolds N.K."/>
            <person name="Stajich J.E."/>
            <person name="Barry K."/>
            <person name="Grigoriev I.V."/>
            <person name="Crous P."/>
            <person name="Smith M.E."/>
        </authorList>
    </citation>
    <scope>NUCLEOTIDE SEQUENCE</scope>
    <source>
        <strain evidence="9">NBRC 100468</strain>
    </source>
</reference>
<dbReference type="GO" id="GO:0005634">
    <property type="term" value="C:nucleus"/>
    <property type="evidence" value="ECO:0007669"/>
    <property type="project" value="UniProtKB-SubCell"/>
</dbReference>
<keyword evidence="3" id="KW-0805">Transcription regulation</keyword>
<dbReference type="Pfam" id="PF04729">
    <property type="entry name" value="ASF1_hist_chap"/>
    <property type="match status" value="1"/>
</dbReference>
<dbReference type="InterPro" id="IPR017282">
    <property type="entry name" value="Hist_deposition_Asf1"/>
</dbReference>
<dbReference type="GO" id="GO:0042393">
    <property type="term" value="F:histone binding"/>
    <property type="evidence" value="ECO:0007669"/>
    <property type="project" value="InterPro"/>
</dbReference>
<dbReference type="GO" id="GO:0006337">
    <property type="term" value="P:nucleosome disassembly"/>
    <property type="evidence" value="ECO:0007669"/>
    <property type="project" value="InterPro"/>
</dbReference>
<keyword evidence="10" id="KW-1185">Reference proteome</keyword>
<comment type="function">
    <text evidence="7">Histone chaperone that facilitates histone deposition and histone exchange and removal during nucleosome assembly and disassembly.</text>
</comment>
<dbReference type="SUPFAM" id="SSF101546">
    <property type="entry name" value="ASF1-like"/>
    <property type="match status" value="1"/>
</dbReference>
<evidence type="ECO:0000256" key="2">
    <source>
        <dbReference type="ARBA" id="ARBA00006051"/>
    </source>
</evidence>
<keyword evidence="5" id="KW-0143">Chaperone</keyword>
<keyword evidence="6" id="KW-0539">Nucleus</keyword>
<dbReference type="AlphaFoldDB" id="A0A9W7ZX89"/>
<evidence type="ECO:0000256" key="7">
    <source>
        <dbReference type="PIRNR" id="PIRNR037759"/>
    </source>
</evidence>
<comment type="subunit">
    <text evidence="7">Interacts with histone H3.</text>
</comment>
<dbReference type="PANTHER" id="PTHR12040:SF0">
    <property type="entry name" value="HISTONE CHAPERONE ASF1"/>
    <property type="match status" value="1"/>
</dbReference>
<keyword evidence="4" id="KW-0804">Transcription</keyword>
<comment type="caution">
    <text evidence="9">The sequence shown here is derived from an EMBL/GenBank/DDBJ whole genome shotgun (WGS) entry which is preliminary data.</text>
</comment>
<feature type="compositionally biased region" description="Acidic residues" evidence="8">
    <location>
        <begin position="205"/>
        <end position="254"/>
    </location>
</feature>
<name>A0A9W7ZX89_9FUNG</name>
<dbReference type="GO" id="GO:0006334">
    <property type="term" value="P:nucleosome assembly"/>
    <property type="evidence" value="ECO:0007669"/>
    <property type="project" value="InterPro"/>
</dbReference>
<evidence type="ECO:0000313" key="9">
    <source>
        <dbReference type="EMBL" id="KAJ1918527.1"/>
    </source>
</evidence>
<gene>
    <name evidence="9" type="primary">ASF1</name>
    <name evidence="9" type="ORF">H4219_002541</name>
</gene>
<dbReference type="Gene3D" id="2.60.40.1490">
    <property type="entry name" value="Histone chaperone ASF1-like"/>
    <property type="match status" value="1"/>
</dbReference>
<proteinExistence type="inferred from homology"/>
<comment type="subcellular location">
    <subcellularLocation>
        <location evidence="1 7">Nucleus</location>
    </subcellularLocation>
</comment>
<organism evidence="9 10">
    <name type="scientific">Mycoemilia scoparia</name>
    <dbReference type="NCBI Taxonomy" id="417184"/>
    <lineage>
        <taxon>Eukaryota</taxon>
        <taxon>Fungi</taxon>
        <taxon>Fungi incertae sedis</taxon>
        <taxon>Zoopagomycota</taxon>
        <taxon>Kickxellomycotina</taxon>
        <taxon>Kickxellomycetes</taxon>
        <taxon>Kickxellales</taxon>
        <taxon>Kickxellaceae</taxon>
        <taxon>Mycoemilia</taxon>
    </lineage>
</organism>
<evidence type="ECO:0000256" key="8">
    <source>
        <dbReference type="SAM" id="MobiDB-lite"/>
    </source>
</evidence>
<dbReference type="PIRSF" id="PIRSF037759">
    <property type="entry name" value="Histone_Asf1"/>
    <property type="match status" value="1"/>
</dbReference>
<dbReference type="GO" id="GO:0000785">
    <property type="term" value="C:chromatin"/>
    <property type="evidence" value="ECO:0007669"/>
    <property type="project" value="TreeGrafter"/>
</dbReference>
<evidence type="ECO:0000256" key="1">
    <source>
        <dbReference type="ARBA" id="ARBA00004123"/>
    </source>
</evidence>
<dbReference type="GO" id="GO:0006335">
    <property type="term" value="P:DNA replication-dependent chromatin assembly"/>
    <property type="evidence" value="ECO:0007669"/>
    <property type="project" value="TreeGrafter"/>
</dbReference>
<dbReference type="PANTHER" id="PTHR12040">
    <property type="entry name" value="ANTI-SILENCING PROTEIN 1"/>
    <property type="match status" value="1"/>
</dbReference>
<evidence type="ECO:0000256" key="3">
    <source>
        <dbReference type="ARBA" id="ARBA00023015"/>
    </source>
</evidence>
<dbReference type="OrthoDB" id="29755at2759"/>
<evidence type="ECO:0000256" key="4">
    <source>
        <dbReference type="ARBA" id="ARBA00023163"/>
    </source>
</evidence>
<evidence type="ECO:0000256" key="5">
    <source>
        <dbReference type="ARBA" id="ARBA00023186"/>
    </source>
</evidence>
<evidence type="ECO:0000313" key="10">
    <source>
        <dbReference type="Proteomes" id="UP001150538"/>
    </source>
</evidence>
<sequence length="278" mass="31365">MSVVNISNINILNNPVHFLEPYQLEITFECISELKDDLEFELIYVGSADNTKLDQKLDSLLVGPVPVGVNRFLFEADPPNIEKIPKEDLLGVTVILLTCSYKGKEFVRIGYYVNNEYQDEELKLNPPEKPELSKIYRNILAKKPRVTRFPINWENPEKEEEPPKQDNVDENEDSLAPGEKGAETTEDSIISNTKNGKGKMGDETIGIDDEEEEDGDDDAEEDLGEEDLDDEDDDDEEEEEDLSGSDEIESDDEASTSNSKKRKAESQNSVSKQAKVEK</sequence>
<protein>
    <recommendedName>
        <fullName evidence="7">Histone chaperone</fullName>
    </recommendedName>
</protein>